<evidence type="ECO:0000256" key="3">
    <source>
        <dbReference type="ARBA" id="ARBA00022458"/>
    </source>
</evidence>
<dbReference type="Proteomes" id="UP000697995">
    <property type="component" value="Unassembled WGS sequence"/>
</dbReference>
<evidence type="ECO:0000256" key="4">
    <source>
        <dbReference type="ARBA" id="ARBA00022741"/>
    </source>
</evidence>
<keyword evidence="3" id="KW-0536">Nodulation</keyword>
<dbReference type="InterPro" id="IPR027417">
    <property type="entry name" value="P-loop_NTPase"/>
</dbReference>
<protein>
    <submittedName>
        <fullName evidence="7">ABC transporter ATP-binding protein</fullName>
    </submittedName>
</protein>
<dbReference type="EMBL" id="NRSG01000119">
    <property type="protein sequence ID" value="MBK1659719.1"/>
    <property type="molecule type" value="Genomic_DNA"/>
</dbReference>
<sequence>MPRDGAAVDPSPTDADIPPAAPALAVARLSFAYGARRVLQDVDFRVMPGEFAVLLGPNGAGKSTLFALLTRLFDARPPGSIRIFGTALRDAPGMALARLGVVFQQPTLDPDLSVIENLLYHGALHGLRRAEARRRALHELARLEMADRAGSTVRALSGGQRRRAEVARALLTRPRLLLLDEATTGLDLPSRLAVRRHIRGLCAEEGLAVLWATHLIEEVPEEARVVMLADGQVRAEGRVAEVLAQAGAPDLPEAFARLTAPR</sequence>
<keyword evidence="5 7" id="KW-0067">ATP-binding</keyword>
<proteinExistence type="inferred from homology"/>
<dbReference type="SUPFAM" id="SSF52540">
    <property type="entry name" value="P-loop containing nucleoside triphosphate hydrolases"/>
    <property type="match status" value="1"/>
</dbReference>
<organism evidence="7 8">
    <name type="scientific">Paracraurococcus ruber</name>
    <dbReference type="NCBI Taxonomy" id="77675"/>
    <lineage>
        <taxon>Bacteria</taxon>
        <taxon>Pseudomonadati</taxon>
        <taxon>Pseudomonadota</taxon>
        <taxon>Alphaproteobacteria</taxon>
        <taxon>Acetobacterales</taxon>
        <taxon>Roseomonadaceae</taxon>
        <taxon>Paracraurococcus</taxon>
    </lineage>
</organism>
<name>A0ABS1D1B4_9PROT</name>
<evidence type="ECO:0000259" key="6">
    <source>
        <dbReference type="PROSITE" id="PS50893"/>
    </source>
</evidence>
<dbReference type="InterPro" id="IPR003593">
    <property type="entry name" value="AAA+_ATPase"/>
</dbReference>
<dbReference type="PROSITE" id="PS50893">
    <property type="entry name" value="ABC_TRANSPORTER_2"/>
    <property type="match status" value="1"/>
</dbReference>
<dbReference type="SMART" id="SM00382">
    <property type="entry name" value="AAA"/>
    <property type="match status" value="1"/>
</dbReference>
<dbReference type="GO" id="GO:0005524">
    <property type="term" value="F:ATP binding"/>
    <property type="evidence" value="ECO:0007669"/>
    <property type="project" value="UniProtKB-KW"/>
</dbReference>
<gene>
    <name evidence="7" type="ORF">CKO45_15915</name>
</gene>
<dbReference type="PANTHER" id="PTHR42711:SF5">
    <property type="entry name" value="ABC TRANSPORTER ATP-BINDING PROTEIN NATA"/>
    <property type="match status" value="1"/>
</dbReference>
<dbReference type="InterPro" id="IPR003439">
    <property type="entry name" value="ABC_transporter-like_ATP-bd"/>
</dbReference>
<comment type="caution">
    <text evidence="7">The sequence shown here is derived from an EMBL/GenBank/DDBJ whole genome shotgun (WGS) entry which is preliminary data.</text>
</comment>
<reference evidence="7 8" key="1">
    <citation type="journal article" date="2020" name="Microorganisms">
        <title>Osmotic Adaptation and Compatible Solute Biosynthesis of Phototrophic Bacteria as Revealed from Genome Analyses.</title>
        <authorList>
            <person name="Imhoff J.F."/>
            <person name="Rahn T."/>
            <person name="Kunzel S."/>
            <person name="Keller A."/>
            <person name="Neulinger S.C."/>
        </authorList>
    </citation>
    <scope>NUCLEOTIDE SEQUENCE [LARGE SCALE GENOMIC DNA]</scope>
    <source>
        <strain evidence="7 8">DSM 15382</strain>
    </source>
</reference>
<evidence type="ECO:0000313" key="7">
    <source>
        <dbReference type="EMBL" id="MBK1659719.1"/>
    </source>
</evidence>
<feature type="domain" description="ABC transporter" evidence="6">
    <location>
        <begin position="24"/>
        <end position="255"/>
    </location>
</feature>
<evidence type="ECO:0000256" key="2">
    <source>
        <dbReference type="ARBA" id="ARBA00022448"/>
    </source>
</evidence>
<accession>A0ABS1D1B4</accession>
<keyword evidence="8" id="KW-1185">Reference proteome</keyword>
<evidence type="ECO:0000256" key="1">
    <source>
        <dbReference type="ARBA" id="ARBA00005417"/>
    </source>
</evidence>
<keyword evidence="4" id="KW-0547">Nucleotide-binding</keyword>
<dbReference type="Gene3D" id="3.40.50.300">
    <property type="entry name" value="P-loop containing nucleotide triphosphate hydrolases"/>
    <property type="match status" value="1"/>
</dbReference>
<dbReference type="PANTHER" id="PTHR42711">
    <property type="entry name" value="ABC TRANSPORTER ATP-BINDING PROTEIN"/>
    <property type="match status" value="1"/>
</dbReference>
<evidence type="ECO:0000313" key="8">
    <source>
        <dbReference type="Proteomes" id="UP000697995"/>
    </source>
</evidence>
<comment type="similarity">
    <text evidence="1">Belongs to the ABC transporter superfamily.</text>
</comment>
<dbReference type="Pfam" id="PF00005">
    <property type="entry name" value="ABC_tran"/>
    <property type="match status" value="1"/>
</dbReference>
<dbReference type="InterPro" id="IPR050763">
    <property type="entry name" value="ABC_transporter_ATP-binding"/>
</dbReference>
<keyword evidence="2" id="KW-0813">Transport</keyword>
<dbReference type="InterPro" id="IPR022467">
    <property type="entry name" value="ABC_transprt_ATP-bd_su_PQQ"/>
</dbReference>
<dbReference type="InterPro" id="IPR017871">
    <property type="entry name" value="ABC_transporter-like_CS"/>
</dbReference>
<dbReference type="NCBIfam" id="TIGR03864">
    <property type="entry name" value="PQQ_ABC_ATP"/>
    <property type="match status" value="1"/>
</dbReference>
<evidence type="ECO:0000256" key="5">
    <source>
        <dbReference type="ARBA" id="ARBA00022840"/>
    </source>
</evidence>
<dbReference type="PROSITE" id="PS00211">
    <property type="entry name" value="ABC_TRANSPORTER_1"/>
    <property type="match status" value="1"/>
</dbReference>